<sequence>AARVRRLSLKPHQKVTLLMGYVVPAFAHRLTIDPPSTNDLLRVDMQLRGAVKKILHLHPTTTDGVLYTRKRDGGLGFPHLVQQVKICALRAGLQLVESEDSLLQELSREAGWADRMGEMARQLGLPYPTTKSAINLRKRQLKEEARQAWEAQVSQGVGVADFKDSPAANYWLLNQVALKPGQLIDALKMRTNTFGTRVAINRATKTGVTECRRCHLKPETLGHVIGECTAGKRARIERHNWVVARVAERLQERG</sequence>
<evidence type="ECO:0000313" key="1">
    <source>
        <dbReference type="EMBL" id="JAT13972.1"/>
    </source>
</evidence>
<reference evidence="1" key="1">
    <citation type="submission" date="2015-11" db="EMBL/GenBank/DDBJ databases">
        <title>De novo transcriptome assembly of four potential Pierce s Disease insect vectors from Arizona vineyards.</title>
        <authorList>
            <person name="Tassone E.E."/>
        </authorList>
    </citation>
    <scope>NUCLEOTIDE SEQUENCE</scope>
</reference>
<feature type="non-terminal residue" evidence="1">
    <location>
        <position position="1"/>
    </location>
</feature>
<accession>A0A1B6KR90</accession>
<dbReference type="EMBL" id="GEBQ01026005">
    <property type="protein sequence ID" value="JAT13972.1"/>
    <property type="molecule type" value="Transcribed_RNA"/>
</dbReference>
<proteinExistence type="predicted"/>
<organism evidence="1">
    <name type="scientific">Graphocephala atropunctata</name>
    <dbReference type="NCBI Taxonomy" id="36148"/>
    <lineage>
        <taxon>Eukaryota</taxon>
        <taxon>Metazoa</taxon>
        <taxon>Ecdysozoa</taxon>
        <taxon>Arthropoda</taxon>
        <taxon>Hexapoda</taxon>
        <taxon>Insecta</taxon>
        <taxon>Pterygota</taxon>
        <taxon>Neoptera</taxon>
        <taxon>Paraneoptera</taxon>
        <taxon>Hemiptera</taxon>
        <taxon>Auchenorrhyncha</taxon>
        <taxon>Membracoidea</taxon>
        <taxon>Cicadellidae</taxon>
        <taxon>Cicadellinae</taxon>
        <taxon>Cicadellini</taxon>
        <taxon>Graphocephala</taxon>
    </lineage>
</organism>
<gene>
    <name evidence="1" type="ORF">g.620</name>
</gene>
<evidence type="ECO:0008006" key="2">
    <source>
        <dbReference type="Google" id="ProtNLM"/>
    </source>
</evidence>
<name>A0A1B6KR90_9HEMI</name>
<feature type="non-terminal residue" evidence="1">
    <location>
        <position position="254"/>
    </location>
</feature>
<dbReference type="AlphaFoldDB" id="A0A1B6KR90"/>
<protein>
    <recommendedName>
        <fullName evidence="2">Reverse transcriptase zinc-binding domain-containing protein</fullName>
    </recommendedName>
</protein>